<evidence type="ECO:0000256" key="1">
    <source>
        <dbReference type="ARBA" id="ARBA00004236"/>
    </source>
</evidence>
<evidence type="ECO:0000256" key="2">
    <source>
        <dbReference type="ARBA" id="ARBA00004752"/>
    </source>
</evidence>
<dbReference type="GO" id="GO:0005886">
    <property type="term" value="C:plasma membrane"/>
    <property type="evidence" value="ECO:0007669"/>
    <property type="project" value="UniProtKB-SubCell"/>
</dbReference>
<dbReference type="EMBL" id="CP003360">
    <property type="protein sequence ID" value="AFM22904.1"/>
    <property type="molecule type" value="Genomic_DNA"/>
</dbReference>
<dbReference type="GO" id="GO:0009002">
    <property type="term" value="F:serine-type D-Ala-D-Ala carboxypeptidase activity"/>
    <property type="evidence" value="ECO:0007669"/>
    <property type="project" value="UniProtKB-EC"/>
</dbReference>
<dbReference type="SUPFAM" id="SSF56601">
    <property type="entry name" value="beta-lactamase/transpeptidase-like"/>
    <property type="match status" value="1"/>
</dbReference>
<keyword evidence="9" id="KW-0573">Peptidoglycan synthesis</keyword>
<keyword evidence="8" id="KW-0133">Cell shape</keyword>
<dbReference type="InterPro" id="IPR023346">
    <property type="entry name" value="Lysozyme-like_dom_sf"/>
</dbReference>
<dbReference type="PATRIC" id="fig|706587.4.peg.178"/>
<evidence type="ECO:0000256" key="9">
    <source>
        <dbReference type="ARBA" id="ARBA00022984"/>
    </source>
</evidence>
<keyword evidence="4 17" id="KW-0121">Carboxypeptidase</keyword>
<dbReference type="Proteomes" id="UP000006055">
    <property type="component" value="Chromosome"/>
</dbReference>
<dbReference type="Pfam" id="PF00912">
    <property type="entry name" value="Transgly"/>
    <property type="match status" value="1"/>
</dbReference>
<evidence type="ECO:0000256" key="8">
    <source>
        <dbReference type="ARBA" id="ARBA00022960"/>
    </source>
</evidence>
<dbReference type="OrthoDB" id="9766909at2"/>
<dbReference type="eggNOG" id="COG0744">
    <property type="taxonomic scope" value="Bacteria"/>
</dbReference>
<keyword evidence="11" id="KW-0511">Multifunctional enzyme</keyword>
<dbReference type="STRING" id="706587.Desti_0158"/>
<evidence type="ECO:0000256" key="6">
    <source>
        <dbReference type="ARBA" id="ARBA00022676"/>
    </source>
</evidence>
<dbReference type="PANTHER" id="PTHR32282">
    <property type="entry name" value="BINDING PROTEIN TRANSPEPTIDASE, PUTATIVE-RELATED"/>
    <property type="match status" value="1"/>
</dbReference>
<dbReference type="InterPro" id="IPR036950">
    <property type="entry name" value="PBP_transglycosylase"/>
</dbReference>
<keyword evidence="15" id="KW-0812">Transmembrane</keyword>
<keyword evidence="12" id="KW-0961">Cell wall biogenesis/degradation</keyword>
<evidence type="ECO:0000313" key="17">
    <source>
        <dbReference type="EMBL" id="AFM22904.1"/>
    </source>
</evidence>
<keyword evidence="15" id="KW-1133">Transmembrane helix</keyword>
<dbReference type="GO" id="GO:0009252">
    <property type="term" value="P:peptidoglycan biosynthetic process"/>
    <property type="evidence" value="ECO:0007669"/>
    <property type="project" value="UniProtKB-KW"/>
</dbReference>
<keyword evidence="5" id="KW-0645">Protease</keyword>
<protein>
    <submittedName>
        <fullName evidence="17">Membrane carboxypeptidase (Penicillin-binding protein)</fullName>
    </submittedName>
</protein>
<reference evidence="18" key="1">
    <citation type="submission" date="2012-06" db="EMBL/GenBank/DDBJ databases">
        <title>Complete sequence of chromosome of Desulfomonile tiedjei DSM 6799.</title>
        <authorList>
            <person name="Lucas S."/>
            <person name="Copeland A."/>
            <person name="Lapidus A."/>
            <person name="Glavina del Rio T."/>
            <person name="Dalin E."/>
            <person name="Tice H."/>
            <person name="Bruce D."/>
            <person name="Goodwin L."/>
            <person name="Pitluck S."/>
            <person name="Peters L."/>
            <person name="Ovchinnikova G."/>
            <person name="Zeytun A."/>
            <person name="Lu M."/>
            <person name="Kyrpides N."/>
            <person name="Mavromatis K."/>
            <person name="Ivanova N."/>
            <person name="Brettin T."/>
            <person name="Detter J.C."/>
            <person name="Han C."/>
            <person name="Larimer F."/>
            <person name="Land M."/>
            <person name="Hauser L."/>
            <person name="Markowitz V."/>
            <person name="Cheng J.-F."/>
            <person name="Hugenholtz P."/>
            <person name="Woyke T."/>
            <person name="Wu D."/>
            <person name="Spring S."/>
            <person name="Schroeder M."/>
            <person name="Brambilla E."/>
            <person name="Klenk H.-P."/>
            <person name="Eisen J.A."/>
        </authorList>
    </citation>
    <scope>NUCLEOTIDE SEQUENCE [LARGE SCALE GENOMIC DNA]</scope>
    <source>
        <strain evidence="18">ATCC 49306 / DSM 6799 / DCB-1</strain>
    </source>
</reference>
<name>I4C013_DESTA</name>
<evidence type="ECO:0000256" key="14">
    <source>
        <dbReference type="ARBA" id="ARBA00049902"/>
    </source>
</evidence>
<evidence type="ECO:0000256" key="5">
    <source>
        <dbReference type="ARBA" id="ARBA00022670"/>
    </source>
</evidence>
<evidence type="ECO:0000256" key="7">
    <source>
        <dbReference type="ARBA" id="ARBA00022679"/>
    </source>
</evidence>
<sequence>MARHSKEILSVLLSVIKVLLALTAGYVLFTVGIVVWMFEVKLNRWPVFLYSAPFTLNVGDDILNVKLAEHLSRISCTKTDSAVPEIGQWNQVGSAINVCLPYSPFRSYGMANGPVSIGLDWNRVNSIRLMRSLNDAEALTLEPELLTILPADGYPQEFCRPLPLEHIPQLLVDAIVLTEDTRFFRHQGIDPISIVNALLANIKAGRYAQGASTITQQLIRMTLLTPEKTLFRKINEIVFAVSADAIYSKKTILEAYLNRVYFGHWGAYPVKGVAEAAQFLFGKDLSELDPGECGLMAAIIRAPNIINPFKHPERAKARRNMILGLLLKEGKISREQYDESCSSSVKMRKSSAPALKAPAFVELAKELLPRDLPGPEGARQDVLTSLDPILQQEAENLLKAFGDAGLSAHVVVTNPETGALKAYISPGPQKWAGTSTSLDNLLPLVFIPALLPERLDQVKYTLTSQVFVSQESGGPLTFREAFRKERQALFQKVWTGIGPEKITPVLKEFGVQVQTNGDKAVTNPLSPVEIAQIYSLMATLGNSAVLGPGIKVVGDSSSKKEELRIRVPSNPGVIFMVNHMMKGLETVEIKERGQDKSEKYPSLFYSRDDQGVWSIAYSGQAAVVVRMPGTHSEKKIRKMTEKLLAGASSGNVPQATPEGIVFRNICVESGLRATSICSKVVREPFLKGTQPGEWCPMRHESKIKSSVQK</sequence>
<dbReference type="KEGG" id="dti:Desti_0158"/>
<dbReference type="GO" id="GO:0006508">
    <property type="term" value="P:proteolysis"/>
    <property type="evidence" value="ECO:0007669"/>
    <property type="project" value="UniProtKB-KW"/>
</dbReference>
<organism evidence="17 18">
    <name type="scientific">Desulfomonile tiedjei (strain ATCC 49306 / DSM 6799 / DCB-1)</name>
    <dbReference type="NCBI Taxonomy" id="706587"/>
    <lineage>
        <taxon>Bacteria</taxon>
        <taxon>Pseudomonadati</taxon>
        <taxon>Thermodesulfobacteriota</taxon>
        <taxon>Desulfomonilia</taxon>
        <taxon>Desulfomonilales</taxon>
        <taxon>Desulfomonilaceae</taxon>
        <taxon>Desulfomonile</taxon>
    </lineage>
</organism>
<dbReference type="GO" id="GO:0008955">
    <property type="term" value="F:peptidoglycan glycosyltransferase activity"/>
    <property type="evidence" value="ECO:0007669"/>
    <property type="project" value="UniProtKB-EC"/>
</dbReference>
<dbReference type="GO" id="GO:0030288">
    <property type="term" value="C:outer membrane-bounded periplasmic space"/>
    <property type="evidence" value="ECO:0007669"/>
    <property type="project" value="TreeGrafter"/>
</dbReference>
<dbReference type="GO" id="GO:0071555">
    <property type="term" value="P:cell wall organization"/>
    <property type="evidence" value="ECO:0007669"/>
    <property type="project" value="UniProtKB-KW"/>
</dbReference>
<comment type="catalytic activity">
    <reaction evidence="13">
        <text>Preferential cleavage: (Ac)2-L-Lys-D-Ala-|-D-Ala. Also transpeptidation of peptidyl-alanyl moieties that are N-acyl substituents of D-alanine.</text>
        <dbReference type="EC" id="3.4.16.4"/>
    </reaction>
</comment>
<gene>
    <name evidence="17" type="ordered locus">Desti_0158</name>
</gene>
<evidence type="ECO:0000259" key="16">
    <source>
        <dbReference type="Pfam" id="PF00912"/>
    </source>
</evidence>
<dbReference type="InterPro" id="IPR012338">
    <property type="entry name" value="Beta-lactam/transpept-like"/>
</dbReference>
<dbReference type="RefSeq" id="WP_014808063.1">
    <property type="nucleotide sequence ID" value="NC_018025.1"/>
</dbReference>
<dbReference type="InterPro" id="IPR050396">
    <property type="entry name" value="Glycosyltr_51/Transpeptidase"/>
</dbReference>
<evidence type="ECO:0000313" key="18">
    <source>
        <dbReference type="Proteomes" id="UP000006055"/>
    </source>
</evidence>
<feature type="transmembrane region" description="Helical" evidence="15">
    <location>
        <begin position="12"/>
        <end position="38"/>
    </location>
</feature>
<proteinExistence type="predicted"/>
<dbReference type="InterPro" id="IPR001264">
    <property type="entry name" value="Glyco_trans_51"/>
</dbReference>
<dbReference type="PANTHER" id="PTHR32282:SF11">
    <property type="entry name" value="PENICILLIN-BINDING PROTEIN 1B"/>
    <property type="match status" value="1"/>
</dbReference>
<comment type="subcellular location">
    <subcellularLocation>
        <location evidence="1">Cell membrane</location>
    </subcellularLocation>
</comment>
<accession>I4C013</accession>
<dbReference type="Gene3D" id="1.10.3810.10">
    <property type="entry name" value="Biosynthetic peptidoglycan transglycosylase-like"/>
    <property type="match status" value="1"/>
</dbReference>
<evidence type="ECO:0000256" key="13">
    <source>
        <dbReference type="ARBA" id="ARBA00034000"/>
    </source>
</evidence>
<comment type="pathway">
    <text evidence="2">Cell wall biogenesis; peptidoglycan biosynthesis.</text>
</comment>
<evidence type="ECO:0000256" key="15">
    <source>
        <dbReference type="SAM" id="Phobius"/>
    </source>
</evidence>
<keyword evidence="10 15" id="KW-0472">Membrane</keyword>
<evidence type="ECO:0000256" key="12">
    <source>
        <dbReference type="ARBA" id="ARBA00023316"/>
    </source>
</evidence>
<dbReference type="Gene3D" id="3.40.710.10">
    <property type="entry name" value="DD-peptidase/beta-lactamase superfamily"/>
    <property type="match status" value="1"/>
</dbReference>
<dbReference type="SUPFAM" id="SSF53955">
    <property type="entry name" value="Lysozyme-like"/>
    <property type="match status" value="1"/>
</dbReference>
<dbReference type="GO" id="GO:0008360">
    <property type="term" value="P:regulation of cell shape"/>
    <property type="evidence" value="ECO:0007669"/>
    <property type="project" value="UniProtKB-KW"/>
</dbReference>
<keyword evidence="7" id="KW-0808">Transferase</keyword>
<keyword evidence="6" id="KW-0328">Glycosyltransferase</keyword>
<evidence type="ECO:0000256" key="10">
    <source>
        <dbReference type="ARBA" id="ARBA00023136"/>
    </source>
</evidence>
<keyword evidence="3" id="KW-1003">Cell membrane</keyword>
<keyword evidence="4 17" id="KW-0378">Hydrolase</keyword>
<dbReference type="AlphaFoldDB" id="I4C013"/>
<feature type="domain" description="Glycosyl transferase family 51" evidence="16">
    <location>
        <begin position="161"/>
        <end position="324"/>
    </location>
</feature>
<comment type="catalytic activity">
    <reaction evidence="14">
        <text>[GlcNAc-(1-&gt;4)-Mur2Ac(oyl-L-Ala-gamma-D-Glu-L-Lys-D-Ala-D-Ala)](n)-di-trans,octa-cis-undecaprenyl diphosphate + beta-D-GlcNAc-(1-&gt;4)-Mur2Ac(oyl-L-Ala-gamma-D-Glu-L-Lys-D-Ala-D-Ala)-di-trans,octa-cis-undecaprenyl diphosphate = [GlcNAc-(1-&gt;4)-Mur2Ac(oyl-L-Ala-gamma-D-Glu-L-Lys-D-Ala-D-Ala)](n+1)-di-trans,octa-cis-undecaprenyl diphosphate + di-trans,octa-cis-undecaprenyl diphosphate + H(+)</text>
        <dbReference type="Rhea" id="RHEA:23708"/>
        <dbReference type="Rhea" id="RHEA-COMP:9602"/>
        <dbReference type="Rhea" id="RHEA-COMP:9603"/>
        <dbReference type="ChEBI" id="CHEBI:15378"/>
        <dbReference type="ChEBI" id="CHEBI:58405"/>
        <dbReference type="ChEBI" id="CHEBI:60033"/>
        <dbReference type="ChEBI" id="CHEBI:78435"/>
        <dbReference type="EC" id="2.4.99.28"/>
    </reaction>
</comment>
<dbReference type="HOGENOM" id="CLU_006354_2_7_7"/>
<keyword evidence="18" id="KW-1185">Reference proteome</keyword>
<evidence type="ECO:0000256" key="3">
    <source>
        <dbReference type="ARBA" id="ARBA00022475"/>
    </source>
</evidence>
<evidence type="ECO:0000256" key="11">
    <source>
        <dbReference type="ARBA" id="ARBA00023268"/>
    </source>
</evidence>
<evidence type="ECO:0000256" key="4">
    <source>
        <dbReference type="ARBA" id="ARBA00022645"/>
    </source>
</evidence>